<proteinExistence type="predicted"/>
<dbReference type="InterPro" id="IPR036291">
    <property type="entry name" value="NAD(P)-bd_dom_sf"/>
</dbReference>
<dbReference type="GeneID" id="71455954"/>
<dbReference type="EC" id="1.1.1.1" evidence="2"/>
<dbReference type="Gene3D" id="3.40.50.720">
    <property type="entry name" value="NAD(P)-binding Rossmann-like Domain"/>
    <property type="match status" value="1"/>
</dbReference>
<keyword evidence="3" id="KW-1185">Reference proteome</keyword>
<evidence type="ECO:0000313" key="3">
    <source>
        <dbReference type="Proteomes" id="UP000829494"/>
    </source>
</evidence>
<dbReference type="PANTHER" id="PTHR43677:SF4">
    <property type="entry name" value="QUINONE OXIDOREDUCTASE-LIKE PROTEIN 2"/>
    <property type="match status" value="1"/>
</dbReference>
<dbReference type="GO" id="GO:0004022">
    <property type="term" value="F:alcohol dehydrogenase (NAD+) activity"/>
    <property type="evidence" value="ECO:0007669"/>
    <property type="project" value="UniProtKB-EC"/>
</dbReference>
<reference evidence="2 3" key="1">
    <citation type="submission" date="2022-03" db="EMBL/GenBank/DDBJ databases">
        <title>Complete genome of Streptomyces rimosus ssp. rimosus R7 (=ATCC 10970).</title>
        <authorList>
            <person name="Beganovic S."/>
            <person name="Ruckert C."/>
            <person name="Busche T."/>
            <person name="Kalinowski J."/>
            <person name="Wittmann C."/>
        </authorList>
    </citation>
    <scope>NUCLEOTIDE SEQUENCE [LARGE SCALE GENOMIC DNA]</scope>
    <source>
        <strain evidence="2 3">R7</strain>
    </source>
</reference>
<sequence length="200" mass="20585">MHAIYIICLKGPAFVEAVEVDEPTAGAESVVIDVHVAGVTFPEVAQSHGEYHLQRVLPFIPGTEVAGTVRSAPSDSGLRAWQRVAAFPGIGGYAATVAVPPTAAVFPLPDNVSFRAGAALPMNYLTMHFALVRRAHLKPGESVLMHGTAGGVGTAAVQLAAALDARVIAVVSEPGKLTAARAVGADEVVWLAASRTLCGS</sequence>
<feature type="domain" description="Enoyl reductase (ER)" evidence="1">
    <location>
        <begin position="9"/>
        <end position="197"/>
    </location>
</feature>
<organism evidence="2 3">
    <name type="scientific">Streptomyces rimosus subsp. rimosus</name>
    <dbReference type="NCBI Taxonomy" id="132474"/>
    <lineage>
        <taxon>Bacteria</taxon>
        <taxon>Bacillati</taxon>
        <taxon>Actinomycetota</taxon>
        <taxon>Actinomycetes</taxon>
        <taxon>Kitasatosporales</taxon>
        <taxon>Streptomycetaceae</taxon>
        <taxon>Streptomyces</taxon>
    </lineage>
</organism>
<dbReference type="Pfam" id="PF08240">
    <property type="entry name" value="ADH_N"/>
    <property type="match status" value="1"/>
</dbReference>
<evidence type="ECO:0000313" key="2">
    <source>
        <dbReference type="EMBL" id="UNZ01045.1"/>
    </source>
</evidence>
<accession>A0ABY3YTG4</accession>
<dbReference type="SUPFAM" id="SSF50129">
    <property type="entry name" value="GroES-like"/>
    <property type="match status" value="1"/>
</dbReference>
<gene>
    <name evidence="2" type="ORF">SRIMR7_02720</name>
</gene>
<dbReference type="Proteomes" id="UP000829494">
    <property type="component" value="Chromosome"/>
</dbReference>
<dbReference type="SMART" id="SM00829">
    <property type="entry name" value="PKS_ER"/>
    <property type="match status" value="1"/>
</dbReference>
<dbReference type="InterPro" id="IPR051397">
    <property type="entry name" value="Zn-ADH-like_protein"/>
</dbReference>
<dbReference type="InterPro" id="IPR013154">
    <property type="entry name" value="ADH-like_N"/>
</dbReference>
<evidence type="ECO:0000259" key="1">
    <source>
        <dbReference type="SMART" id="SM00829"/>
    </source>
</evidence>
<dbReference type="RefSeq" id="WP_063726410.1">
    <property type="nucleotide sequence ID" value="NZ_CP043497.1"/>
</dbReference>
<name>A0ABY3YTG4_STRRM</name>
<dbReference type="Gene3D" id="3.90.180.10">
    <property type="entry name" value="Medium-chain alcohol dehydrogenases, catalytic domain"/>
    <property type="match status" value="1"/>
</dbReference>
<keyword evidence="2" id="KW-0560">Oxidoreductase</keyword>
<protein>
    <submittedName>
        <fullName evidence="2">Alcohol dehydrogenase</fullName>
        <ecNumber evidence="2">1.1.1.1</ecNumber>
    </submittedName>
</protein>
<dbReference type="EMBL" id="CP094298">
    <property type="protein sequence ID" value="UNZ01045.1"/>
    <property type="molecule type" value="Genomic_DNA"/>
</dbReference>
<dbReference type="PANTHER" id="PTHR43677">
    <property type="entry name" value="SHORT-CHAIN DEHYDROGENASE/REDUCTASE"/>
    <property type="match status" value="1"/>
</dbReference>
<dbReference type="SUPFAM" id="SSF51735">
    <property type="entry name" value="NAD(P)-binding Rossmann-fold domains"/>
    <property type="match status" value="1"/>
</dbReference>
<dbReference type="InterPro" id="IPR011032">
    <property type="entry name" value="GroES-like_sf"/>
</dbReference>
<dbReference type="InterPro" id="IPR020843">
    <property type="entry name" value="ER"/>
</dbReference>